<evidence type="ECO:0000256" key="2">
    <source>
        <dbReference type="SAM" id="Coils"/>
    </source>
</evidence>
<comment type="similarity">
    <text evidence="1">Belongs to the membrane fusion protein (MFP) (TC 8.A.1) family.</text>
</comment>
<dbReference type="PANTHER" id="PTHR30469">
    <property type="entry name" value="MULTIDRUG RESISTANCE PROTEIN MDTA"/>
    <property type="match status" value="1"/>
</dbReference>
<evidence type="ECO:0000259" key="6">
    <source>
        <dbReference type="Pfam" id="PF25967"/>
    </source>
</evidence>
<feature type="coiled-coil region" evidence="2">
    <location>
        <begin position="146"/>
        <end position="265"/>
    </location>
</feature>
<proteinExistence type="inferred from homology"/>
<evidence type="ECO:0000259" key="5">
    <source>
        <dbReference type="Pfam" id="PF25954"/>
    </source>
</evidence>
<dbReference type="NCBIfam" id="TIGR01730">
    <property type="entry name" value="RND_mfp"/>
    <property type="match status" value="1"/>
</dbReference>
<dbReference type="GO" id="GO:0015562">
    <property type="term" value="F:efflux transmembrane transporter activity"/>
    <property type="evidence" value="ECO:0007669"/>
    <property type="project" value="TreeGrafter"/>
</dbReference>
<dbReference type="InterPro" id="IPR059052">
    <property type="entry name" value="HH_YbhG-like"/>
</dbReference>
<comment type="caution">
    <text evidence="7">The sequence shown here is derived from an EMBL/GenBank/DDBJ whole genome shotgun (WGS) entry which is preliminary data.</text>
</comment>
<organism evidence="7 8">
    <name type="scientific">Hydrococcus rivularis NIES-593</name>
    <dbReference type="NCBI Taxonomy" id="1921803"/>
    <lineage>
        <taxon>Bacteria</taxon>
        <taxon>Bacillati</taxon>
        <taxon>Cyanobacteriota</taxon>
        <taxon>Cyanophyceae</taxon>
        <taxon>Pleurocapsales</taxon>
        <taxon>Hydrococcaceae</taxon>
        <taxon>Hydrococcus</taxon>
    </lineage>
</organism>
<dbReference type="InterPro" id="IPR058627">
    <property type="entry name" value="MdtA-like_C"/>
</dbReference>
<dbReference type="Pfam" id="PF25967">
    <property type="entry name" value="RND-MFP_C"/>
    <property type="match status" value="1"/>
</dbReference>
<dbReference type="InterPro" id="IPR058792">
    <property type="entry name" value="Beta-barrel_RND_2"/>
</dbReference>
<feature type="domain" description="YbhG-like alpha-helical hairpin" evidence="4">
    <location>
        <begin position="144"/>
        <end position="287"/>
    </location>
</feature>
<dbReference type="PANTHER" id="PTHR30469:SF15">
    <property type="entry name" value="HLYD FAMILY OF SECRETION PROTEINS"/>
    <property type="match status" value="1"/>
</dbReference>
<evidence type="ECO:0000259" key="4">
    <source>
        <dbReference type="Pfam" id="PF25881"/>
    </source>
</evidence>
<dbReference type="Proteomes" id="UP000186868">
    <property type="component" value="Unassembled WGS sequence"/>
</dbReference>
<keyword evidence="3" id="KW-0472">Membrane</keyword>
<feature type="domain" description="Multidrug resistance protein MdtA-like C-terminal permuted SH3" evidence="6">
    <location>
        <begin position="405"/>
        <end position="463"/>
    </location>
</feature>
<sequence>MPCEKKGKSVVPSIALEEGQENEAIEYRQEKSSRPWLSGRRAVLLGVGIGIGITLIGTRFLPFSGQKSAKSPAAAPVANVRVPAQSVTVAQVKTAPVNRTLKATGTVAAFEMTPVTSQATGLQIQQVLVDEGDFVKAGQLLVKLDDSVLQAELTRAQAAVAEAEANLEKLKTGNRSEEIERAREQVRMAQAEAMQAESDLELARKRVERNRNLEAEGAIARDRLDEIVNEERSKQSAFNTAQAKLREAQQKLKELETGARREEIAQAAAKLAQAKGQVKVVMAQLKDTRVIAPVSGKVAERKARVGDLTSTSEKLFTIIENGRLELRVKVPETQLPLIRLGQSVEITSDVDSSLKLVGRVREIIPIVNEESRQATVEVDLPAQSGLKPGMFLRASITTSTATSLTTPMGAILPQADGSSIAYVLQENQTVKAQPVKTGEILSGDRIEIVEGLQAGDRVVVKGAAYLKDGDRISVISPQ</sequence>
<feature type="transmembrane region" description="Helical" evidence="3">
    <location>
        <begin position="42"/>
        <end position="61"/>
    </location>
</feature>
<evidence type="ECO:0000313" key="8">
    <source>
        <dbReference type="Proteomes" id="UP000186868"/>
    </source>
</evidence>
<feature type="domain" description="CusB-like beta-barrel" evidence="5">
    <location>
        <begin position="326"/>
        <end position="399"/>
    </location>
</feature>
<dbReference type="Gene3D" id="1.10.287.470">
    <property type="entry name" value="Helix hairpin bin"/>
    <property type="match status" value="3"/>
</dbReference>
<dbReference type="RefSeq" id="WP_073599696.1">
    <property type="nucleotide sequence ID" value="NZ_MRCB01000011.1"/>
</dbReference>
<accession>A0A1U7HHP3</accession>
<dbReference type="Gene3D" id="2.40.420.20">
    <property type="match status" value="1"/>
</dbReference>
<keyword evidence="3" id="KW-0812">Transmembrane</keyword>
<keyword evidence="2" id="KW-0175">Coiled coil</keyword>
<evidence type="ECO:0000256" key="1">
    <source>
        <dbReference type="ARBA" id="ARBA00009477"/>
    </source>
</evidence>
<dbReference type="Pfam" id="PF25881">
    <property type="entry name" value="HH_YBHG"/>
    <property type="match status" value="1"/>
</dbReference>
<dbReference type="Pfam" id="PF25954">
    <property type="entry name" value="Beta-barrel_RND_2"/>
    <property type="match status" value="1"/>
</dbReference>
<dbReference type="GO" id="GO:1990281">
    <property type="term" value="C:efflux pump complex"/>
    <property type="evidence" value="ECO:0007669"/>
    <property type="project" value="TreeGrafter"/>
</dbReference>
<protein>
    <submittedName>
        <fullName evidence="7">Efflux transporter periplasmic adaptor subunit</fullName>
    </submittedName>
</protein>
<dbReference type="EMBL" id="MRCB01000011">
    <property type="protein sequence ID" value="OKH23065.1"/>
    <property type="molecule type" value="Genomic_DNA"/>
</dbReference>
<name>A0A1U7HHP3_9CYAN</name>
<dbReference type="SUPFAM" id="SSF111369">
    <property type="entry name" value="HlyD-like secretion proteins"/>
    <property type="match status" value="2"/>
</dbReference>
<reference evidence="7 8" key="1">
    <citation type="submission" date="2016-11" db="EMBL/GenBank/DDBJ databases">
        <title>Draft Genome Sequences of Nine Cyanobacterial Strains from Diverse Habitats.</title>
        <authorList>
            <person name="Zhu T."/>
            <person name="Hou S."/>
            <person name="Lu X."/>
            <person name="Hess W.R."/>
        </authorList>
    </citation>
    <scope>NUCLEOTIDE SEQUENCE [LARGE SCALE GENOMIC DNA]</scope>
    <source>
        <strain evidence="7 8">NIES-593</strain>
    </source>
</reference>
<keyword evidence="8" id="KW-1185">Reference proteome</keyword>
<keyword evidence="3" id="KW-1133">Transmembrane helix</keyword>
<dbReference type="Gene3D" id="2.40.50.100">
    <property type="match status" value="2"/>
</dbReference>
<gene>
    <name evidence="7" type="ORF">NIES593_11095</name>
</gene>
<evidence type="ECO:0000256" key="3">
    <source>
        <dbReference type="SAM" id="Phobius"/>
    </source>
</evidence>
<dbReference type="AlphaFoldDB" id="A0A1U7HHP3"/>
<dbReference type="STRING" id="1921803.NIES593_11095"/>
<dbReference type="InterPro" id="IPR006143">
    <property type="entry name" value="RND_pump_MFP"/>
</dbReference>
<evidence type="ECO:0000313" key="7">
    <source>
        <dbReference type="EMBL" id="OKH23065.1"/>
    </source>
</evidence>
<dbReference type="Gene3D" id="2.40.30.170">
    <property type="match status" value="1"/>
</dbReference>